<feature type="signal peptide" evidence="3">
    <location>
        <begin position="1"/>
        <end position="26"/>
    </location>
</feature>
<feature type="transmembrane region" description="Helical" evidence="2">
    <location>
        <begin position="212"/>
        <end position="234"/>
    </location>
</feature>
<keyword evidence="3" id="KW-0732">Signal</keyword>
<keyword evidence="2" id="KW-0812">Transmembrane</keyword>
<accession>A0AA88YJV8</accession>
<dbReference type="EMBL" id="VSWD01000005">
    <property type="protein sequence ID" value="KAK3103061.1"/>
    <property type="molecule type" value="Genomic_DNA"/>
</dbReference>
<feature type="compositionally biased region" description="Polar residues" evidence="1">
    <location>
        <begin position="264"/>
        <end position="283"/>
    </location>
</feature>
<dbReference type="Proteomes" id="UP001186944">
    <property type="component" value="Unassembled WGS sequence"/>
</dbReference>
<name>A0AA88YJV8_PINIB</name>
<sequence>MEPNIEFYVLFLNVCILLISSSSSSCVSSYDDTYDVEEDERCRNCSDTITMLCTMYLYYAKWNKQYKEWVEQAKSMGDDEAKIIELEVINGILHITIEVPVKTRAVLMTFSSVLDTLYKDDFYSENKRYRVFDLWSNKQDVFDRVINQRDHTNYCEFSGLNDGLYRIRVSLQRFGDSGDIYVAKSADFMIIDGVITMQAIDDRDKDDTGPQVVYAVIGALLGVVLLMVLACVAWTKRKQGRGHNTREQVSLVSSSTLNDVIQANRNPNLSSSTKSNDSGSVQCDVNKDDRNGNVPSSTTRTFGNDNRTSFTSNVEVHIPPRDSYIAEDASPDHVMYRRHTDYETGRECPHCGLKVVDTALNEIESMTSSDRNIREHLMRINFEGGNSSLSTLESLHEGIPLNRICCCQHIRSPCNIDCN</sequence>
<comment type="caution">
    <text evidence="4">The sequence shown here is derived from an EMBL/GenBank/DDBJ whole genome shotgun (WGS) entry which is preliminary data.</text>
</comment>
<proteinExistence type="predicted"/>
<keyword evidence="2" id="KW-0472">Membrane</keyword>
<protein>
    <submittedName>
        <fullName evidence="4">Uncharacterized protein</fullName>
    </submittedName>
</protein>
<organism evidence="4 5">
    <name type="scientific">Pinctada imbricata</name>
    <name type="common">Atlantic pearl-oyster</name>
    <name type="synonym">Pinctada martensii</name>
    <dbReference type="NCBI Taxonomy" id="66713"/>
    <lineage>
        <taxon>Eukaryota</taxon>
        <taxon>Metazoa</taxon>
        <taxon>Spiralia</taxon>
        <taxon>Lophotrochozoa</taxon>
        <taxon>Mollusca</taxon>
        <taxon>Bivalvia</taxon>
        <taxon>Autobranchia</taxon>
        <taxon>Pteriomorphia</taxon>
        <taxon>Pterioida</taxon>
        <taxon>Pterioidea</taxon>
        <taxon>Pteriidae</taxon>
        <taxon>Pinctada</taxon>
    </lineage>
</organism>
<evidence type="ECO:0000256" key="2">
    <source>
        <dbReference type="SAM" id="Phobius"/>
    </source>
</evidence>
<feature type="chain" id="PRO_5041636198" evidence="3">
    <location>
        <begin position="27"/>
        <end position="419"/>
    </location>
</feature>
<evidence type="ECO:0000313" key="4">
    <source>
        <dbReference type="EMBL" id="KAK3103061.1"/>
    </source>
</evidence>
<dbReference type="AlphaFoldDB" id="A0AA88YJV8"/>
<evidence type="ECO:0000256" key="1">
    <source>
        <dbReference type="SAM" id="MobiDB-lite"/>
    </source>
</evidence>
<feature type="region of interest" description="Disordered" evidence="1">
    <location>
        <begin position="264"/>
        <end position="311"/>
    </location>
</feature>
<feature type="compositionally biased region" description="Polar residues" evidence="1">
    <location>
        <begin position="293"/>
        <end position="311"/>
    </location>
</feature>
<evidence type="ECO:0000256" key="3">
    <source>
        <dbReference type="SAM" id="SignalP"/>
    </source>
</evidence>
<reference evidence="4" key="1">
    <citation type="submission" date="2019-08" db="EMBL/GenBank/DDBJ databases">
        <title>The improved chromosome-level genome for the pearl oyster Pinctada fucata martensii using PacBio sequencing and Hi-C.</title>
        <authorList>
            <person name="Zheng Z."/>
        </authorList>
    </citation>
    <scope>NUCLEOTIDE SEQUENCE</scope>
    <source>
        <strain evidence="4">ZZ-2019</strain>
        <tissue evidence="4">Adductor muscle</tissue>
    </source>
</reference>
<keyword evidence="2" id="KW-1133">Transmembrane helix</keyword>
<evidence type="ECO:0000313" key="5">
    <source>
        <dbReference type="Proteomes" id="UP001186944"/>
    </source>
</evidence>
<keyword evidence="5" id="KW-1185">Reference proteome</keyword>
<gene>
    <name evidence="4" type="ORF">FSP39_016163</name>
</gene>